<dbReference type="InterPro" id="IPR007553">
    <property type="entry name" value="2-thiour_desulf"/>
</dbReference>
<gene>
    <name evidence="1" type="ORF">AA20_12795</name>
</gene>
<dbReference type="EMBL" id="JAIQ01000174">
    <property type="protein sequence ID" value="KLD96045.1"/>
    <property type="molecule type" value="Genomic_DNA"/>
</dbReference>
<dbReference type="PATRIC" id="fig|1447256.3.peg.2509"/>
<evidence type="ECO:0000313" key="2">
    <source>
        <dbReference type="Proteomes" id="UP000035514"/>
    </source>
</evidence>
<dbReference type="Proteomes" id="UP000035514">
    <property type="component" value="Unassembled WGS sequence"/>
</dbReference>
<evidence type="ECO:0000313" key="1">
    <source>
        <dbReference type="EMBL" id="KLD96045.1"/>
    </source>
</evidence>
<reference evidence="1 2" key="1">
    <citation type="submission" date="2014-01" db="EMBL/GenBank/DDBJ databases">
        <title>Development of a Comparative Genomic Fingerprinting Assay for High Resolution Genotyping of Arcobacter butzleri.</title>
        <authorList>
            <person name="Webb A.L."/>
            <person name="Inglis G.D."/>
            <person name="Kruczkiewicz P."/>
            <person name="Selinger L.B."/>
            <person name="Taboada E.N."/>
        </authorList>
    </citation>
    <scope>NUCLEOTIDE SEQUENCE [LARGE SCALE GENOMIC DNA]</scope>
    <source>
        <strain evidence="1 2">L348</strain>
    </source>
</reference>
<proteinExistence type="predicted"/>
<dbReference type="PANTHER" id="PTHR30087">
    <property type="entry name" value="INNER MEMBRANE PROTEIN"/>
    <property type="match status" value="1"/>
</dbReference>
<dbReference type="AlphaFoldDB" id="A0A0G9JPE8"/>
<dbReference type="PANTHER" id="PTHR30087:SF1">
    <property type="entry name" value="HYPOTHETICAL CYTOSOLIC PROTEIN"/>
    <property type="match status" value="1"/>
</dbReference>
<accession>A0A0G9JPE8</accession>
<protein>
    <submittedName>
        <fullName evidence="1">Uncharacterized protein</fullName>
    </submittedName>
</protein>
<dbReference type="RefSeq" id="WP_046997495.1">
    <property type="nucleotide sequence ID" value="NZ_JAIQ01000174.1"/>
</dbReference>
<sequence length="166" mass="18522">MKILVSSCLLGEDVRYDGLNSSVAFNPKFPFSLKELFMDILCENEIYSFCPEVEGGLGIPRNPAEIVKNEKPFKILDNEQNDVTINFLLGAKKALDTCKNENILVALLKSKSPSCGNKEIYDGTFSNNLVQGQGLTARLLEENGIKVFNENELKELAKFIKKNKSL</sequence>
<dbReference type="Pfam" id="PF04463">
    <property type="entry name" value="2-thiour_desulf"/>
    <property type="match status" value="1"/>
</dbReference>
<comment type="caution">
    <text evidence="1">The sequence shown here is derived from an EMBL/GenBank/DDBJ whole genome shotgun (WGS) entry which is preliminary data.</text>
</comment>
<name>A0A0G9JPE8_9BACT</name>
<organism evidence="1 2">
    <name type="scientific">Aliarcobacter butzleri L348</name>
    <dbReference type="NCBI Taxonomy" id="1447256"/>
    <lineage>
        <taxon>Bacteria</taxon>
        <taxon>Pseudomonadati</taxon>
        <taxon>Campylobacterota</taxon>
        <taxon>Epsilonproteobacteria</taxon>
        <taxon>Campylobacterales</taxon>
        <taxon>Arcobacteraceae</taxon>
        <taxon>Aliarcobacter</taxon>
    </lineage>
</organism>